<dbReference type="AlphaFoldDB" id="A0A101FU47"/>
<sequence length="115" mass="12815">MYVFMDPLSLPFFLQALDIQILSTNDIISVDVHPGELMEEIGPLVIDPFVGLVQLIREFSAVIGAFLSSRKLFLDVLDLCSILLCDSCILHRISIAIHDKGCQANIQTYGVTCFR</sequence>
<evidence type="ECO:0000313" key="1">
    <source>
        <dbReference type="EMBL" id="KUK44497.1"/>
    </source>
</evidence>
<dbReference type="PATRIC" id="fig|301375.7.peg.864"/>
<proteinExistence type="predicted"/>
<reference evidence="1 2" key="1">
    <citation type="journal article" date="2015" name="MBio">
        <title>Genome-Resolved Metagenomic Analysis Reveals Roles for Candidate Phyla and Other Microbial Community Members in Biogeochemical Transformations in Oil Reservoirs.</title>
        <authorList>
            <person name="Hu P."/>
            <person name="Tom L."/>
            <person name="Singh A."/>
            <person name="Thomas B.C."/>
            <person name="Baker B.J."/>
            <person name="Piceno Y.M."/>
            <person name="Andersen G.L."/>
            <person name="Banfield J.F."/>
        </authorList>
    </citation>
    <scope>NUCLEOTIDE SEQUENCE [LARGE SCALE GENOMIC DNA]</scope>
    <source>
        <strain evidence="1">57_489</strain>
    </source>
</reference>
<organism evidence="1 2">
    <name type="scientific">Methanothrix harundinacea</name>
    <dbReference type="NCBI Taxonomy" id="301375"/>
    <lineage>
        <taxon>Archaea</taxon>
        <taxon>Methanobacteriati</taxon>
        <taxon>Methanobacteriota</taxon>
        <taxon>Stenosarchaea group</taxon>
        <taxon>Methanomicrobia</taxon>
        <taxon>Methanotrichales</taxon>
        <taxon>Methanotrichaceae</taxon>
        <taxon>Methanothrix</taxon>
    </lineage>
</organism>
<comment type="caution">
    <text evidence="1">The sequence shown here is derived from an EMBL/GenBank/DDBJ whole genome shotgun (WGS) entry which is preliminary data.</text>
</comment>
<dbReference type="EMBL" id="LGFT01000023">
    <property type="protein sequence ID" value="KUK44497.1"/>
    <property type="molecule type" value="Genomic_DNA"/>
</dbReference>
<name>A0A101FU47_9EURY</name>
<gene>
    <name evidence="1" type="ORF">XD72_1105</name>
</gene>
<evidence type="ECO:0000313" key="2">
    <source>
        <dbReference type="Proteomes" id="UP000057043"/>
    </source>
</evidence>
<protein>
    <submittedName>
        <fullName evidence="1">Uncharacterized protein</fullName>
    </submittedName>
</protein>
<accession>A0A101FU47</accession>
<dbReference type="Proteomes" id="UP000057043">
    <property type="component" value="Unassembled WGS sequence"/>
</dbReference>